<organism evidence="2 3">
    <name type="scientific">Tanacetum coccineum</name>
    <dbReference type="NCBI Taxonomy" id="301880"/>
    <lineage>
        <taxon>Eukaryota</taxon>
        <taxon>Viridiplantae</taxon>
        <taxon>Streptophyta</taxon>
        <taxon>Embryophyta</taxon>
        <taxon>Tracheophyta</taxon>
        <taxon>Spermatophyta</taxon>
        <taxon>Magnoliopsida</taxon>
        <taxon>eudicotyledons</taxon>
        <taxon>Gunneridae</taxon>
        <taxon>Pentapetalae</taxon>
        <taxon>asterids</taxon>
        <taxon>campanulids</taxon>
        <taxon>Asterales</taxon>
        <taxon>Asteraceae</taxon>
        <taxon>Asteroideae</taxon>
        <taxon>Anthemideae</taxon>
        <taxon>Anthemidinae</taxon>
        <taxon>Tanacetum</taxon>
    </lineage>
</organism>
<dbReference type="EMBL" id="BQNB010017909">
    <property type="protein sequence ID" value="GJT68549.1"/>
    <property type="molecule type" value="Genomic_DNA"/>
</dbReference>
<proteinExistence type="predicted"/>
<feature type="region of interest" description="Disordered" evidence="1">
    <location>
        <begin position="96"/>
        <end position="126"/>
    </location>
</feature>
<evidence type="ECO:0000313" key="3">
    <source>
        <dbReference type="Proteomes" id="UP001151760"/>
    </source>
</evidence>
<feature type="compositionally biased region" description="Acidic residues" evidence="1">
    <location>
        <begin position="96"/>
        <end position="105"/>
    </location>
</feature>
<evidence type="ECO:0000313" key="2">
    <source>
        <dbReference type="EMBL" id="GJT68549.1"/>
    </source>
</evidence>
<evidence type="ECO:0008006" key="4">
    <source>
        <dbReference type="Google" id="ProtNLM"/>
    </source>
</evidence>
<gene>
    <name evidence="2" type="ORF">Tco_1020029</name>
</gene>
<reference evidence="2" key="2">
    <citation type="submission" date="2022-01" db="EMBL/GenBank/DDBJ databases">
        <authorList>
            <person name="Yamashiro T."/>
            <person name="Shiraishi A."/>
            <person name="Satake H."/>
            <person name="Nakayama K."/>
        </authorList>
    </citation>
    <scope>NUCLEOTIDE SEQUENCE</scope>
</reference>
<accession>A0ABQ5FZ99</accession>
<protein>
    <recommendedName>
        <fullName evidence="4">Nucleoplasmin-like domain-containing protein</fullName>
    </recommendedName>
</protein>
<name>A0ABQ5FZ99_9ASTR</name>
<dbReference type="Proteomes" id="UP001151760">
    <property type="component" value="Unassembled WGS sequence"/>
</dbReference>
<keyword evidence="3" id="KW-1185">Reference proteome</keyword>
<reference evidence="2" key="1">
    <citation type="journal article" date="2022" name="Int. J. Mol. Sci.">
        <title>Draft Genome of Tanacetum Coccineum: Genomic Comparison of Closely Related Tanacetum-Family Plants.</title>
        <authorList>
            <person name="Yamashiro T."/>
            <person name="Shiraishi A."/>
            <person name="Nakayama K."/>
            <person name="Satake H."/>
        </authorList>
    </citation>
    <scope>NUCLEOTIDE SEQUENCE</scope>
</reference>
<sequence length="126" mass="13861">MNLFLLSLVEDGEEEENHQNSLVKSIKLYVRELDGESSMFMAFRATSSGKTYTIQADTSDTSSFPSILLCNKIDISNVALNIGCGEGFGAEGDEYYSDAQEEVKEEEATRKKEVTPPVSNGFDLTS</sequence>
<evidence type="ECO:0000256" key="1">
    <source>
        <dbReference type="SAM" id="MobiDB-lite"/>
    </source>
</evidence>
<comment type="caution">
    <text evidence="2">The sequence shown here is derived from an EMBL/GenBank/DDBJ whole genome shotgun (WGS) entry which is preliminary data.</text>
</comment>